<dbReference type="GO" id="GO:0009306">
    <property type="term" value="P:protein secretion"/>
    <property type="evidence" value="ECO:0007669"/>
    <property type="project" value="InterPro"/>
</dbReference>
<accession>E5Y8S5</accession>
<proteinExistence type="predicted"/>
<keyword evidence="8" id="KW-1185">Reference proteome</keyword>
<evidence type="ECO:0000256" key="4">
    <source>
        <dbReference type="ARBA" id="ARBA00023136"/>
    </source>
</evidence>
<organism evidence="7 8">
    <name type="scientific">Bilophila wadsworthia (strain 3_1_6)</name>
    <dbReference type="NCBI Taxonomy" id="563192"/>
    <lineage>
        <taxon>Bacteria</taxon>
        <taxon>Pseudomonadati</taxon>
        <taxon>Thermodesulfobacteriota</taxon>
        <taxon>Desulfovibrionia</taxon>
        <taxon>Desulfovibrionales</taxon>
        <taxon>Desulfovibrionaceae</taxon>
        <taxon>Bilophila</taxon>
    </lineage>
</organism>
<keyword evidence="3" id="KW-1133">Transmembrane helix</keyword>
<evidence type="ECO:0000313" key="7">
    <source>
        <dbReference type="EMBL" id="EFV43567.1"/>
    </source>
</evidence>
<keyword evidence="4" id="KW-0472">Membrane</keyword>
<evidence type="ECO:0000256" key="1">
    <source>
        <dbReference type="ARBA" id="ARBA00004167"/>
    </source>
</evidence>
<dbReference type="RefSeq" id="WP_005028495.1">
    <property type="nucleotide sequence ID" value="NZ_KE150238.1"/>
</dbReference>
<dbReference type="PANTHER" id="PTHR36985:SF1">
    <property type="entry name" value="TRANSLOCATION AND ASSEMBLY MODULE SUBUNIT TAMB"/>
    <property type="match status" value="1"/>
</dbReference>
<evidence type="ECO:0000256" key="5">
    <source>
        <dbReference type="SAM" id="MobiDB-lite"/>
    </source>
</evidence>
<dbReference type="STRING" id="563192.HMPREF0179_02583"/>
<dbReference type="OrthoDB" id="7784409at2"/>
<dbReference type="Pfam" id="PF04357">
    <property type="entry name" value="TamB"/>
    <property type="match status" value="1"/>
</dbReference>
<evidence type="ECO:0000259" key="6">
    <source>
        <dbReference type="Pfam" id="PF04357"/>
    </source>
</evidence>
<dbReference type="GO" id="GO:0005886">
    <property type="term" value="C:plasma membrane"/>
    <property type="evidence" value="ECO:0007669"/>
    <property type="project" value="InterPro"/>
</dbReference>
<dbReference type="EMBL" id="ADCP02000001">
    <property type="protein sequence ID" value="EFV43567.1"/>
    <property type="molecule type" value="Genomic_DNA"/>
</dbReference>
<feature type="compositionally biased region" description="Polar residues" evidence="5">
    <location>
        <begin position="1392"/>
        <end position="1402"/>
    </location>
</feature>
<comment type="caution">
    <text evidence="7">The sequence shown here is derived from an EMBL/GenBank/DDBJ whole genome shotgun (WGS) entry which is preliminary data.</text>
</comment>
<evidence type="ECO:0000313" key="8">
    <source>
        <dbReference type="Proteomes" id="UP000006034"/>
    </source>
</evidence>
<sequence>MTVPPSLRRAGRILGWSLLGLVLVLFFALAGGMAFLRTQPGERWIADTAVSVLKNVGIEAQIGSLEGPLPFSLHLRDVRLADGQGVWLDVPEAALRIGAGALLRGHLLVEELSVLDASMPRVPEFPPADPPPPPSDPLELLRPSFLQPLASDIAGYLKLATVGELRIERFRLGQAVAGIPIEATLEGSGPLTDFRSELESTLYRPQIEKAGGAAEPLLALSGALNLGNEGNWLSDGVKRPQPEERPDAGVGLDLRLAVPRAAGNGGDEAQGAQDAPEQGSLRLLLTLAGARFSVPELMAEVPGGLVTGHGLFFDDAKVGGDLSVLLSDPDALMRLVAALTGEAQAGLPLASANLEAALSGTLDAPGLVLKASVPGIVLDAAQPDARLDVASSWTLAVRSLLSEPSVTADATVNLGGPFVRKAMSANQAAKNGKEGERSGEVPIRLHVEASETAETLTVKALCVESEWLALAGDASLETATGKLAAALRLDMPSLRRLAQFPPVAALLAGSPFRELAGTVGLKADVRRDDASSPFAGTLSLKLADMRWGLAPLQDTVGETASLGASFSAQPESGSASVSDLTLKAGQISGKGNASTDGKKLDAALSLALSSLKGIAPSLSGPFELKLRASGPLLSPGGELTLASPHLGVETATLEGLRVRLNTPSVGAAGGKGTLDVSATLRDASIKALQAGAPLRFSTEWQFAADRFSLHKTKLDAPGIALSGALDALPAKRRLDGGFRLAVTDWAALSSLTGVPLDGSAAVANVSFSQAKTQQLAADWSFGALSAGSLFSMRTFKGNLRLDDLFGKQGIGLSASLGNGSASDFRWRSGKIDVSGSLKRLQASVALQGKTSADIGLTLDIAGQKAQVERLTFTDRRKRTLVGVRLNRPVNIAFGNGLSVDNLDLSVLPQGTLTALGSLDGRKLALEARLRDVAINMARLFTDVPVPDGLLNAAIALSGTPSQPRGTLDVSLRNIAFPESDMPPAAVDINGTLRSSALVLNVKTDGMGTSPATGMLSLPLSFSASGVPSPALDKPCSGNVNWEGSLASLWRFVPLANSSLTGQGSLNATLSGSLSAPELSASLKIEKAAFEEILLGLALSDINLDASLQSGGMSRLSLSATDGQGGAINVNGTVGPLASGLPLSLHGTIKELAPLHRNDLSVTLSGTADIVGPATSPDVRAAITVNKGQFQIVSSFGTSIPTLNVVEAGQEESTASSSGSGPKLDVNVLIPNRFFVRGKGLESEWKGNLQVSGPATNPVVTGSINSIRGQFSLLGKQFTLSRGDVEFSGATPPDPLLNVLVTYAAANITAEATVSGPASSPTLTLSSQPPLPQDEVVAQVLFGQSASSLGRMEAIQLAAELASLSGFGSGGMGVLGEVRDTLGFDVLRFGSMQNGPKQQTSRNAGLLQPPGQNSGSSAQEDSIPSLEVGKYVMDNVYVGLEQGMNGDASGVRVEIELAPNLNLEGVSTPQGSEVGLNWKKDY</sequence>
<dbReference type="Proteomes" id="UP000006034">
    <property type="component" value="Unassembled WGS sequence"/>
</dbReference>
<evidence type="ECO:0000256" key="3">
    <source>
        <dbReference type="ARBA" id="ARBA00022989"/>
    </source>
</evidence>
<dbReference type="GO" id="GO:0097347">
    <property type="term" value="C:TAM protein secretion complex"/>
    <property type="evidence" value="ECO:0007669"/>
    <property type="project" value="TreeGrafter"/>
</dbReference>
<keyword evidence="2" id="KW-0812">Transmembrane</keyword>
<evidence type="ECO:0000256" key="2">
    <source>
        <dbReference type="ARBA" id="ARBA00022692"/>
    </source>
</evidence>
<dbReference type="HOGENOM" id="CLU_255499_0_0_7"/>
<dbReference type="PANTHER" id="PTHR36985">
    <property type="entry name" value="TRANSLOCATION AND ASSEMBLY MODULE SUBUNIT TAMB"/>
    <property type="match status" value="1"/>
</dbReference>
<protein>
    <recommendedName>
        <fullName evidence="6">Translocation and assembly module TamB C-terminal domain-containing protein</fullName>
    </recommendedName>
</protein>
<dbReference type="InterPro" id="IPR007452">
    <property type="entry name" value="TamB_C"/>
</dbReference>
<reference evidence="7 8" key="1">
    <citation type="submission" date="2010-10" db="EMBL/GenBank/DDBJ databases">
        <authorList>
            <consortium name="The Broad Institute Genome Sequencing Platform"/>
            <person name="Ward D."/>
            <person name="Earl A."/>
            <person name="Feldgarden M."/>
            <person name="Young S.K."/>
            <person name="Gargeya S."/>
            <person name="Zeng Q."/>
            <person name="Alvarado L."/>
            <person name="Berlin A."/>
            <person name="Bochicchio J."/>
            <person name="Chapman S.B."/>
            <person name="Chen Z."/>
            <person name="Freedman E."/>
            <person name="Gellesch M."/>
            <person name="Goldberg J."/>
            <person name="Griggs A."/>
            <person name="Gujja S."/>
            <person name="Heilman E."/>
            <person name="Heiman D."/>
            <person name="Howarth C."/>
            <person name="Mehta T."/>
            <person name="Neiman D."/>
            <person name="Pearson M."/>
            <person name="Roberts A."/>
            <person name="Saif S."/>
            <person name="Shea T."/>
            <person name="Shenoy N."/>
            <person name="Sisk P."/>
            <person name="Stolte C."/>
            <person name="Sykes S."/>
            <person name="White J."/>
            <person name="Yandava C."/>
            <person name="Allen-Vercoe E."/>
            <person name="Sibley C."/>
            <person name="Ambrose C.E."/>
            <person name="Strauss J."/>
            <person name="Daigneault M."/>
            <person name="Haas B."/>
            <person name="Nusbaum C."/>
            <person name="Birren B."/>
        </authorList>
    </citation>
    <scope>NUCLEOTIDE SEQUENCE [LARGE SCALE GENOMIC DNA]</scope>
    <source>
        <strain evidence="7 8">3_1_6</strain>
    </source>
</reference>
<comment type="subcellular location">
    <subcellularLocation>
        <location evidence="1">Membrane</location>
        <topology evidence="1">Single-pass membrane protein</topology>
    </subcellularLocation>
</comment>
<name>E5Y8S5_BILW3</name>
<feature type="compositionally biased region" description="Polar residues" evidence="5">
    <location>
        <begin position="1409"/>
        <end position="1421"/>
    </location>
</feature>
<reference evidence="7 8" key="2">
    <citation type="submission" date="2013-04" db="EMBL/GenBank/DDBJ databases">
        <title>The Genome Sequence of Bilophila wadsworthia 3_1_6.</title>
        <authorList>
            <consortium name="The Broad Institute Genomics Platform"/>
            <person name="Earl A."/>
            <person name="Ward D."/>
            <person name="Feldgarden M."/>
            <person name="Gevers D."/>
            <person name="Sibley C."/>
            <person name="Strauss J."/>
            <person name="Allen-Vercoe E."/>
            <person name="Walker B."/>
            <person name="Young S."/>
            <person name="Zeng Q."/>
            <person name="Gargeya S."/>
            <person name="Fitzgerald M."/>
            <person name="Haas B."/>
            <person name="Abouelleil A."/>
            <person name="Allen A.W."/>
            <person name="Alvarado L."/>
            <person name="Arachchi H.M."/>
            <person name="Berlin A.M."/>
            <person name="Chapman S.B."/>
            <person name="Gainer-Dewar J."/>
            <person name="Goldberg J."/>
            <person name="Griggs A."/>
            <person name="Gujja S."/>
            <person name="Hansen M."/>
            <person name="Howarth C."/>
            <person name="Imamovic A."/>
            <person name="Ireland A."/>
            <person name="Larimer J."/>
            <person name="McCowan C."/>
            <person name="Murphy C."/>
            <person name="Pearson M."/>
            <person name="Poon T.W."/>
            <person name="Priest M."/>
            <person name="Roberts A."/>
            <person name="Saif S."/>
            <person name="Shea T."/>
            <person name="Sisk P."/>
            <person name="Sykes S."/>
            <person name="Wortman J."/>
            <person name="Nusbaum C."/>
            <person name="Birren B."/>
        </authorList>
    </citation>
    <scope>NUCLEOTIDE SEQUENCE [LARGE SCALE GENOMIC DNA]</scope>
    <source>
        <strain evidence="7 8">3_1_6</strain>
    </source>
</reference>
<feature type="domain" description="Translocation and assembly module TamB C-terminal" evidence="6">
    <location>
        <begin position="1117"/>
        <end position="1481"/>
    </location>
</feature>
<dbReference type="eggNOG" id="COG2911">
    <property type="taxonomic scope" value="Bacteria"/>
</dbReference>
<gene>
    <name evidence="7" type="ORF">HMPREF0179_02583</name>
</gene>
<dbReference type="GeneID" id="78085712"/>
<feature type="region of interest" description="Disordered" evidence="5">
    <location>
        <begin position="1392"/>
        <end position="1421"/>
    </location>
</feature>